<evidence type="ECO:0000256" key="11">
    <source>
        <dbReference type="ARBA" id="ARBA00023146"/>
    </source>
</evidence>
<dbReference type="GO" id="GO:0004813">
    <property type="term" value="F:alanine-tRNA ligase activity"/>
    <property type="evidence" value="ECO:0007669"/>
    <property type="project" value="UniProtKB-EC"/>
</dbReference>
<feature type="domain" description="Alanyl-transfer RNA synthetases family profile" evidence="12">
    <location>
        <begin position="84"/>
        <end position="455"/>
    </location>
</feature>
<evidence type="ECO:0000313" key="13">
    <source>
        <dbReference type="EMBL" id="KAK3575717.1"/>
    </source>
</evidence>
<dbReference type="InterPro" id="IPR045864">
    <property type="entry name" value="aa-tRNA-synth_II/BPL/LPL"/>
</dbReference>
<dbReference type="SUPFAM" id="SSF55681">
    <property type="entry name" value="Class II aaRS and biotin synthetases"/>
    <property type="match status" value="1"/>
</dbReference>
<comment type="cofactor">
    <cofactor evidence="1">
        <name>Zn(2+)</name>
        <dbReference type="ChEBI" id="CHEBI:29105"/>
    </cofactor>
</comment>
<dbReference type="GO" id="GO:0002161">
    <property type="term" value="F:aminoacyl-tRNA deacylase activity"/>
    <property type="evidence" value="ECO:0007669"/>
    <property type="project" value="TreeGrafter"/>
</dbReference>
<dbReference type="PROSITE" id="PS50860">
    <property type="entry name" value="AA_TRNA_LIGASE_II_ALA"/>
    <property type="match status" value="1"/>
</dbReference>
<evidence type="ECO:0000256" key="3">
    <source>
        <dbReference type="ARBA" id="ARBA00013168"/>
    </source>
</evidence>
<accession>A0AAE0VG16</accession>
<protein>
    <recommendedName>
        <fullName evidence="4">Alanine--tRNA ligase</fullName>
        <ecNumber evidence="3">6.1.1.7</ecNumber>
    </recommendedName>
</protein>
<evidence type="ECO:0000256" key="5">
    <source>
        <dbReference type="ARBA" id="ARBA00022555"/>
    </source>
</evidence>
<keyword evidence="9" id="KW-0694">RNA-binding</keyword>
<evidence type="ECO:0000256" key="8">
    <source>
        <dbReference type="ARBA" id="ARBA00022840"/>
    </source>
</evidence>
<dbReference type="InterPro" id="IPR050058">
    <property type="entry name" value="Ala-tRNA_ligase"/>
</dbReference>
<dbReference type="GO" id="GO:0005524">
    <property type="term" value="F:ATP binding"/>
    <property type="evidence" value="ECO:0007669"/>
    <property type="project" value="UniProtKB-KW"/>
</dbReference>
<reference evidence="13" key="3">
    <citation type="submission" date="2023-05" db="EMBL/GenBank/DDBJ databases">
        <authorList>
            <person name="Smith C.H."/>
        </authorList>
    </citation>
    <scope>NUCLEOTIDE SEQUENCE</scope>
    <source>
        <strain evidence="13">CHS0354</strain>
        <tissue evidence="13">Mantle</tissue>
    </source>
</reference>
<proteinExistence type="inferred from homology"/>
<dbReference type="PANTHER" id="PTHR11777">
    <property type="entry name" value="ALANYL-TRNA SYNTHETASE"/>
    <property type="match status" value="1"/>
</dbReference>
<comment type="similarity">
    <text evidence="2">Belongs to the class-II aminoacyl-tRNA synthetase family.</text>
</comment>
<dbReference type="PRINTS" id="PR00980">
    <property type="entry name" value="TRNASYNTHALA"/>
</dbReference>
<dbReference type="AlphaFoldDB" id="A0AAE0VG16"/>
<evidence type="ECO:0000313" key="14">
    <source>
        <dbReference type="Proteomes" id="UP001195483"/>
    </source>
</evidence>
<dbReference type="EMBL" id="JAEAOA010001795">
    <property type="protein sequence ID" value="KAK3575717.1"/>
    <property type="molecule type" value="Genomic_DNA"/>
</dbReference>
<evidence type="ECO:0000256" key="4">
    <source>
        <dbReference type="ARBA" id="ARBA00017959"/>
    </source>
</evidence>
<dbReference type="InterPro" id="IPR018164">
    <property type="entry name" value="Ala-tRNA-synth_IIc_N"/>
</dbReference>
<keyword evidence="5" id="KW-0820">tRNA-binding</keyword>
<dbReference type="PANTHER" id="PTHR11777:SF9">
    <property type="entry name" value="ALANINE--TRNA LIGASE, CYTOPLASMIC"/>
    <property type="match status" value="1"/>
</dbReference>
<keyword evidence="8" id="KW-0067">ATP-binding</keyword>
<evidence type="ECO:0000259" key="12">
    <source>
        <dbReference type="PROSITE" id="PS50860"/>
    </source>
</evidence>
<dbReference type="InterPro" id="IPR002318">
    <property type="entry name" value="Ala-tRNA-lgiase_IIc"/>
</dbReference>
<keyword evidence="7" id="KW-0547">Nucleotide-binding</keyword>
<gene>
    <name evidence="13" type="ORF">CHS0354_030049</name>
</gene>
<organism evidence="13 14">
    <name type="scientific">Potamilus streckersoni</name>
    <dbReference type="NCBI Taxonomy" id="2493646"/>
    <lineage>
        <taxon>Eukaryota</taxon>
        <taxon>Metazoa</taxon>
        <taxon>Spiralia</taxon>
        <taxon>Lophotrochozoa</taxon>
        <taxon>Mollusca</taxon>
        <taxon>Bivalvia</taxon>
        <taxon>Autobranchia</taxon>
        <taxon>Heteroconchia</taxon>
        <taxon>Palaeoheterodonta</taxon>
        <taxon>Unionida</taxon>
        <taxon>Unionoidea</taxon>
        <taxon>Unionidae</taxon>
        <taxon>Ambleminae</taxon>
        <taxon>Lampsilini</taxon>
        <taxon>Potamilus</taxon>
    </lineage>
</organism>
<evidence type="ECO:0000256" key="6">
    <source>
        <dbReference type="ARBA" id="ARBA00022598"/>
    </source>
</evidence>
<comment type="caution">
    <text evidence="13">The sequence shown here is derived from an EMBL/GenBank/DDBJ whole genome shotgun (WGS) entry which is preliminary data.</text>
</comment>
<dbReference type="InterPro" id="IPR018165">
    <property type="entry name" value="Ala-tRNA-synth_IIc_core"/>
</dbReference>
<dbReference type="FunFam" id="3.30.930.10:FF:000004">
    <property type="entry name" value="Alanine--tRNA ligase"/>
    <property type="match status" value="1"/>
</dbReference>
<keyword evidence="10" id="KW-0648">Protein biosynthesis</keyword>
<evidence type="ECO:0000256" key="1">
    <source>
        <dbReference type="ARBA" id="ARBA00001947"/>
    </source>
</evidence>
<dbReference type="GO" id="GO:0006419">
    <property type="term" value="P:alanyl-tRNA aminoacylation"/>
    <property type="evidence" value="ECO:0007669"/>
    <property type="project" value="InterPro"/>
</dbReference>
<dbReference type="Gene3D" id="3.30.930.10">
    <property type="entry name" value="Bira Bifunctional Protein, Domain 2"/>
    <property type="match status" value="1"/>
</dbReference>
<dbReference type="GO" id="GO:0000049">
    <property type="term" value="F:tRNA binding"/>
    <property type="evidence" value="ECO:0007669"/>
    <property type="project" value="UniProtKB-KW"/>
</dbReference>
<dbReference type="GO" id="GO:0005829">
    <property type="term" value="C:cytosol"/>
    <property type="evidence" value="ECO:0007669"/>
    <property type="project" value="TreeGrafter"/>
</dbReference>
<evidence type="ECO:0000256" key="9">
    <source>
        <dbReference type="ARBA" id="ARBA00022884"/>
    </source>
</evidence>
<keyword evidence="6" id="KW-0436">Ligase</keyword>
<reference evidence="13" key="1">
    <citation type="journal article" date="2021" name="Genome Biol. Evol.">
        <title>A High-Quality Reference Genome for a Parasitic Bivalve with Doubly Uniparental Inheritance (Bivalvia: Unionida).</title>
        <authorList>
            <person name="Smith C.H."/>
        </authorList>
    </citation>
    <scope>NUCLEOTIDE SEQUENCE</scope>
    <source>
        <strain evidence="13">CHS0354</strain>
    </source>
</reference>
<sequence length="455" mass="50892">MLPGFDEFLFVFNVCADAAADAFDARFGIFTAFAFHVIFADFFGGAVKRIFVQGFLHGGFVKPGSDVIPAFLTAGRDGVGVAVRKHGHRVVRSSALIPADDPTLLFTNAGMNQFKDYFLGNAVPEYRRAVTCQKVMRAGGKHNDLENVGRTARHHTFFEMLGNFSFGDYFKEDAIRFAWAFLTEELRIPPDKLAVSVYEKDDDAFSLWNTMIGIPAARIARLGEKDNFWAMETPVPAGRVRKFTMTSTVITALEEDDGRFLEIWNLVFMQFDRQKDSTMTPLPKPSIDTGMGLERIASVMAHVKSNYETSLFEPLLADIARNAGYTYGTGTEKDVSCKVIADHVRALTFLIQDGLIPGNDGRGYVMRRILRRAARHARNLGAADGFLAQTVPSVVRIMKGAYPEISEAQTYIEKIIFTEEKRFSGTLHHGMKYLEDLIEGAQKIRQSNGQRSRYI</sequence>
<dbReference type="CDD" id="cd00673">
    <property type="entry name" value="AlaRS_core"/>
    <property type="match status" value="1"/>
</dbReference>
<keyword evidence="11" id="KW-0030">Aminoacyl-tRNA synthetase</keyword>
<dbReference type="EC" id="6.1.1.7" evidence="3"/>
<reference evidence="13" key="2">
    <citation type="journal article" date="2021" name="Genome Biol. Evol.">
        <title>Developing a high-quality reference genome for a parasitic bivalve with doubly uniparental inheritance (Bivalvia: Unionida).</title>
        <authorList>
            <person name="Smith C.H."/>
        </authorList>
    </citation>
    <scope>NUCLEOTIDE SEQUENCE</scope>
    <source>
        <strain evidence="13">CHS0354</strain>
        <tissue evidence="13">Mantle</tissue>
    </source>
</reference>
<evidence type="ECO:0000256" key="7">
    <source>
        <dbReference type="ARBA" id="ARBA00022741"/>
    </source>
</evidence>
<dbReference type="SUPFAM" id="SSF101353">
    <property type="entry name" value="Putative anticodon-binding domain of alanyl-tRNA synthetase (AlaRS)"/>
    <property type="match status" value="1"/>
</dbReference>
<dbReference type="InterPro" id="IPR018162">
    <property type="entry name" value="Ala-tRNA-ligase_IIc_anticod-bd"/>
</dbReference>
<name>A0AAE0VG16_9BIVA</name>
<keyword evidence="14" id="KW-1185">Reference proteome</keyword>
<dbReference type="Pfam" id="PF01411">
    <property type="entry name" value="tRNA-synt_2c"/>
    <property type="match status" value="1"/>
</dbReference>
<evidence type="ECO:0000256" key="10">
    <source>
        <dbReference type="ARBA" id="ARBA00022917"/>
    </source>
</evidence>
<evidence type="ECO:0000256" key="2">
    <source>
        <dbReference type="ARBA" id="ARBA00008226"/>
    </source>
</evidence>
<dbReference type="Proteomes" id="UP001195483">
    <property type="component" value="Unassembled WGS sequence"/>
</dbReference>